<dbReference type="EMBL" id="DS999641">
    <property type="protein sequence ID" value="EFE65823.2"/>
    <property type="molecule type" value="Genomic_DNA"/>
</dbReference>
<organism evidence="1 2">
    <name type="scientific">Streptomyces viridosporus (strain ATCC 14672 / DSM 40746 / JCM 4963 / KCTC 9882 / NRRL B-12104 / FH 1290)</name>
    <name type="common">Streptomyces ghanaensis</name>
    <dbReference type="NCBI Taxonomy" id="566461"/>
    <lineage>
        <taxon>Bacteria</taxon>
        <taxon>Bacillati</taxon>
        <taxon>Actinomycetota</taxon>
        <taxon>Actinomycetes</taxon>
        <taxon>Kitasatosporales</taxon>
        <taxon>Streptomycetaceae</taxon>
        <taxon>Streptomyces</taxon>
    </lineage>
</organism>
<evidence type="ECO:0000313" key="2">
    <source>
        <dbReference type="Proteomes" id="UP000003824"/>
    </source>
</evidence>
<reference evidence="2" key="1">
    <citation type="submission" date="2008-12" db="EMBL/GenBank/DDBJ databases">
        <title>Annotation of Streptomyces ghanaensis ATCC 14672.</title>
        <authorList>
            <consortium name="The Broad Institute Genome Sequencing Platform"/>
            <consortium name="Broad Institute Microbial Sequencing Center"/>
            <person name="Fischbach M."/>
            <person name="Ward D."/>
            <person name="Young S."/>
            <person name="Kodira C.D."/>
            <person name="Zeng Q."/>
            <person name="Koehrsen M."/>
            <person name="Godfrey P."/>
            <person name="Alvarado L."/>
            <person name="Berlin A.M."/>
            <person name="Borenstein D."/>
            <person name="Chen Z."/>
            <person name="Engels R."/>
            <person name="Freedman E."/>
            <person name="Gellesch M."/>
            <person name="Goldberg J."/>
            <person name="Griggs A."/>
            <person name="Gujja S."/>
            <person name="Heiman D.I."/>
            <person name="Hepburn T.A."/>
            <person name="Howarth C."/>
            <person name="Jen D."/>
            <person name="Larson L."/>
            <person name="Lewis B."/>
            <person name="Mehta T."/>
            <person name="Park D."/>
            <person name="Pearson M."/>
            <person name="Roberts A."/>
            <person name="Saif S."/>
            <person name="Shea T.D."/>
            <person name="Shenoy N."/>
            <person name="Sisk P."/>
            <person name="Stolte C."/>
            <person name="Sykes S.N."/>
            <person name="Walk T."/>
            <person name="White J."/>
            <person name="Yandava C."/>
            <person name="Straight P."/>
            <person name="Clardy J."/>
            <person name="Hung D."/>
            <person name="Kolter R."/>
            <person name="Mekalanos J."/>
            <person name="Walker S."/>
            <person name="Walsh C.T."/>
            <person name="Wieland B.L.C."/>
            <person name="Ilzarbe M."/>
            <person name="Galagan J."/>
            <person name="Nusbaum C."/>
            <person name="Birren B."/>
        </authorList>
    </citation>
    <scope>NUCLEOTIDE SEQUENCE [LARGE SCALE GENOMIC DNA]</scope>
    <source>
        <strain evidence="2">ATCC 14672 / DSM 40746 / JCM 4963 / KCTC 9882 / NRRL B-12104 / FH 1290</strain>
    </source>
</reference>
<name>D6A4I3_STRV1</name>
<proteinExistence type="predicted"/>
<dbReference type="eggNOG" id="ENOG5030CRC">
    <property type="taxonomic scope" value="Bacteria"/>
</dbReference>
<sequence>MPRVIRARDVDAVLAPYPQSEFIDGDWDPGWRTAQAGRRQVNVFHDGPGEKDGLERYALELQAAGFHVVPDQQPGGGRRRLHITRP</sequence>
<dbReference type="AlphaFoldDB" id="D6A4I3"/>
<protein>
    <submittedName>
        <fullName evidence="1">Predicted protein</fullName>
    </submittedName>
</protein>
<gene>
    <name evidence="1" type="ORF">SSFG_01077</name>
</gene>
<dbReference type="RefSeq" id="WP_004980626.1">
    <property type="nucleotide sequence ID" value="NZ_DS999641.1"/>
</dbReference>
<accession>D6A4I3</accession>
<dbReference type="Proteomes" id="UP000003824">
    <property type="component" value="Unassembled WGS sequence"/>
</dbReference>
<evidence type="ECO:0000313" key="1">
    <source>
        <dbReference type="EMBL" id="EFE65823.2"/>
    </source>
</evidence>